<evidence type="ECO:0008006" key="4">
    <source>
        <dbReference type="Google" id="ProtNLM"/>
    </source>
</evidence>
<feature type="chain" id="PRO_5043007512" description="MHC class II antigen" evidence="1">
    <location>
        <begin position="17"/>
        <end position="131"/>
    </location>
</feature>
<keyword evidence="3" id="KW-1185">Reference proteome</keyword>
<dbReference type="PANTHER" id="PTHR44991:SF1">
    <property type="entry name" value="IMMUNOGLOBULIN SUPERFAMILY MEMBER 5"/>
    <property type="match status" value="1"/>
</dbReference>
<evidence type="ECO:0000256" key="1">
    <source>
        <dbReference type="SAM" id="SignalP"/>
    </source>
</evidence>
<sequence>MHGHILQLCVIQAVASFLHLEPKTATVLRGSEVHFNCSTDETWTVMTWLLGGRPVLSISEVHGPLGTDDSVRTVNHSLSSVSVWELVLMNASFSPTVQELTCELLPTTLSRSTADLFVQEPFHVDVGHVCD</sequence>
<dbReference type="Proteomes" id="UP001364617">
    <property type="component" value="Unassembled WGS sequence"/>
</dbReference>
<dbReference type="PANTHER" id="PTHR44991">
    <property type="entry name" value="IMMUNOGLOBULIN SUPERFAMILY MEMBER 5"/>
    <property type="match status" value="1"/>
</dbReference>
<name>A0AAN9HBN1_9TELE</name>
<keyword evidence="1" id="KW-0732">Signal</keyword>
<gene>
    <name evidence="2" type="ORF">R3I93_004521</name>
</gene>
<dbReference type="AlphaFoldDB" id="A0AAN9HBN1"/>
<accession>A0AAN9HBN1</accession>
<evidence type="ECO:0000313" key="3">
    <source>
        <dbReference type="Proteomes" id="UP001364617"/>
    </source>
</evidence>
<reference evidence="2 3" key="1">
    <citation type="submission" date="2024-02" db="EMBL/GenBank/DDBJ databases">
        <title>Chromosome-level genome assembly of the Eurasian Minnow (Phoxinus phoxinus).</title>
        <authorList>
            <person name="Oriowo T.O."/>
            <person name="Martin S."/>
            <person name="Stange M."/>
            <person name="Chrysostomakis Y."/>
            <person name="Brown T."/>
            <person name="Winkler S."/>
            <person name="Kukowka S."/>
            <person name="Myers E.W."/>
            <person name="Bohne A."/>
        </authorList>
    </citation>
    <scope>NUCLEOTIDE SEQUENCE [LARGE SCALE GENOMIC DNA]</scope>
    <source>
        <strain evidence="2">ZFMK-TIS-60720</strain>
        <tissue evidence="2">Whole Organism</tissue>
    </source>
</reference>
<evidence type="ECO:0000313" key="2">
    <source>
        <dbReference type="EMBL" id="KAK7172235.1"/>
    </source>
</evidence>
<dbReference type="EMBL" id="JAYKXH010000004">
    <property type="protein sequence ID" value="KAK7172235.1"/>
    <property type="molecule type" value="Genomic_DNA"/>
</dbReference>
<dbReference type="InterPro" id="IPR036179">
    <property type="entry name" value="Ig-like_dom_sf"/>
</dbReference>
<protein>
    <recommendedName>
        <fullName evidence="4">MHC class II antigen</fullName>
    </recommendedName>
</protein>
<organism evidence="2 3">
    <name type="scientific">Phoxinus phoxinus</name>
    <name type="common">Eurasian minnow</name>
    <dbReference type="NCBI Taxonomy" id="58324"/>
    <lineage>
        <taxon>Eukaryota</taxon>
        <taxon>Metazoa</taxon>
        <taxon>Chordata</taxon>
        <taxon>Craniata</taxon>
        <taxon>Vertebrata</taxon>
        <taxon>Euteleostomi</taxon>
        <taxon>Actinopterygii</taxon>
        <taxon>Neopterygii</taxon>
        <taxon>Teleostei</taxon>
        <taxon>Ostariophysi</taxon>
        <taxon>Cypriniformes</taxon>
        <taxon>Leuciscidae</taxon>
        <taxon>Phoxininae</taxon>
        <taxon>Phoxinus</taxon>
    </lineage>
</organism>
<feature type="signal peptide" evidence="1">
    <location>
        <begin position="1"/>
        <end position="16"/>
    </location>
</feature>
<dbReference type="SUPFAM" id="SSF48726">
    <property type="entry name" value="Immunoglobulin"/>
    <property type="match status" value="1"/>
</dbReference>
<comment type="caution">
    <text evidence="2">The sequence shown here is derived from an EMBL/GenBank/DDBJ whole genome shotgun (WGS) entry which is preliminary data.</text>
</comment>
<proteinExistence type="predicted"/>